<dbReference type="Pfam" id="PF00881">
    <property type="entry name" value="Nitroreductase"/>
    <property type="match status" value="1"/>
</dbReference>
<evidence type="ECO:0000256" key="1">
    <source>
        <dbReference type="ARBA" id="ARBA00007118"/>
    </source>
</evidence>
<dbReference type="PANTHER" id="PTHR43673">
    <property type="entry name" value="NAD(P)H NITROREDUCTASE YDGI-RELATED"/>
    <property type="match status" value="1"/>
</dbReference>
<proteinExistence type="inferred from homology"/>
<name>A0A3B0US65_9ZZZZ</name>
<comment type="similarity">
    <text evidence="1">Belongs to the nitroreductase family.</text>
</comment>
<feature type="non-terminal residue" evidence="4">
    <location>
        <position position="75"/>
    </location>
</feature>
<dbReference type="PANTHER" id="PTHR43673:SF10">
    <property type="entry name" value="NADH DEHYDROGENASE_NAD(P)H NITROREDUCTASE XCC3605-RELATED"/>
    <property type="match status" value="1"/>
</dbReference>
<accession>A0A3B0US65</accession>
<reference evidence="4" key="1">
    <citation type="submission" date="2018-06" db="EMBL/GenBank/DDBJ databases">
        <authorList>
            <person name="Zhirakovskaya E."/>
        </authorList>
    </citation>
    <scope>NUCLEOTIDE SEQUENCE</scope>
</reference>
<organism evidence="4">
    <name type="scientific">hydrothermal vent metagenome</name>
    <dbReference type="NCBI Taxonomy" id="652676"/>
    <lineage>
        <taxon>unclassified sequences</taxon>
        <taxon>metagenomes</taxon>
        <taxon>ecological metagenomes</taxon>
    </lineage>
</organism>
<keyword evidence="2" id="KW-0560">Oxidoreductase</keyword>
<dbReference type="AlphaFoldDB" id="A0A3B0US65"/>
<dbReference type="SUPFAM" id="SSF55469">
    <property type="entry name" value="FMN-dependent nitroreductase-like"/>
    <property type="match status" value="1"/>
</dbReference>
<gene>
    <name evidence="4" type="ORF">MNBD_CHLOROFLEXI01-3436</name>
</gene>
<evidence type="ECO:0000313" key="4">
    <source>
        <dbReference type="EMBL" id="VAW31910.1"/>
    </source>
</evidence>
<evidence type="ECO:0000256" key="2">
    <source>
        <dbReference type="ARBA" id="ARBA00023002"/>
    </source>
</evidence>
<dbReference type="InterPro" id="IPR029479">
    <property type="entry name" value="Nitroreductase"/>
</dbReference>
<dbReference type="CDD" id="cd02062">
    <property type="entry name" value="Nitro_FMN_reductase"/>
    <property type="match status" value="1"/>
</dbReference>
<dbReference type="GO" id="GO:0016491">
    <property type="term" value="F:oxidoreductase activity"/>
    <property type="evidence" value="ECO:0007669"/>
    <property type="project" value="UniProtKB-KW"/>
</dbReference>
<protein>
    <recommendedName>
        <fullName evidence="3">Nitroreductase domain-containing protein</fullName>
    </recommendedName>
</protein>
<dbReference type="EMBL" id="UOEU01000302">
    <property type="protein sequence ID" value="VAW31910.1"/>
    <property type="molecule type" value="Genomic_DNA"/>
</dbReference>
<dbReference type="InterPro" id="IPR000415">
    <property type="entry name" value="Nitroreductase-like"/>
</dbReference>
<dbReference type="Gene3D" id="3.40.109.10">
    <property type="entry name" value="NADH Oxidase"/>
    <property type="match status" value="1"/>
</dbReference>
<evidence type="ECO:0000259" key="3">
    <source>
        <dbReference type="Pfam" id="PF00881"/>
    </source>
</evidence>
<sequence>MDLQTIDKLLTSTRSVRKRLDLERPIPPEIIEECLEIAIQAPTGGNAQGWHFMIVSDAGKKAQIGQLYKESFFIY</sequence>
<feature type="domain" description="Nitroreductase" evidence="3">
    <location>
        <begin position="11"/>
        <end position="71"/>
    </location>
</feature>